<protein>
    <submittedName>
        <fullName evidence="1">Uncharacterized protein</fullName>
    </submittedName>
</protein>
<reference evidence="1" key="2">
    <citation type="journal article" date="2023" name="IMA Fungus">
        <title>Comparative genomic study of the Penicillium genus elucidates a diverse pangenome and 15 lateral gene transfer events.</title>
        <authorList>
            <person name="Petersen C."/>
            <person name="Sorensen T."/>
            <person name="Nielsen M.R."/>
            <person name="Sondergaard T.E."/>
            <person name="Sorensen J.L."/>
            <person name="Fitzpatrick D.A."/>
            <person name="Frisvad J.C."/>
            <person name="Nielsen K.L."/>
        </authorList>
    </citation>
    <scope>NUCLEOTIDE SEQUENCE</scope>
    <source>
        <strain evidence="1">IBT 20477</strain>
    </source>
</reference>
<name>A0A9W9INT5_9EURO</name>
<proteinExistence type="predicted"/>
<gene>
    <name evidence="1" type="ORF">N7449_011635</name>
</gene>
<comment type="caution">
    <text evidence="1">The sequence shown here is derived from an EMBL/GenBank/DDBJ whole genome shotgun (WGS) entry which is preliminary data.</text>
</comment>
<dbReference type="AlphaFoldDB" id="A0A9W9INT5"/>
<keyword evidence="2" id="KW-1185">Reference proteome</keyword>
<evidence type="ECO:0000313" key="1">
    <source>
        <dbReference type="EMBL" id="KAJ5181488.1"/>
    </source>
</evidence>
<sequence length="223" mass="25197">MAFATTRETKFSKRLTLRFLDQREDLILLYDFALELLLNAVYATPPSPGSTPIPVSFKRRFLFGPVVYKERVHCLQGTPDWFLWYAPHTNNGKEVVAINLVIVVTEHGQSTDGVCRTLAYMTMIHTQRRAEGKADCSVFGLSTDNNQFHFLQINDKSEWSQLVLNYLNHLREIVEMLAYFHKQALILSASDCGGDTKKAHSVFHVEDCGRSGLVVAIEGGRST</sequence>
<organism evidence="1 2">
    <name type="scientific">Penicillium cf. viridicatum</name>
    <dbReference type="NCBI Taxonomy" id="2972119"/>
    <lineage>
        <taxon>Eukaryota</taxon>
        <taxon>Fungi</taxon>
        <taxon>Dikarya</taxon>
        <taxon>Ascomycota</taxon>
        <taxon>Pezizomycotina</taxon>
        <taxon>Eurotiomycetes</taxon>
        <taxon>Eurotiomycetidae</taxon>
        <taxon>Eurotiales</taxon>
        <taxon>Aspergillaceae</taxon>
        <taxon>Penicillium</taxon>
    </lineage>
</organism>
<evidence type="ECO:0000313" key="2">
    <source>
        <dbReference type="Proteomes" id="UP001150942"/>
    </source>
</evidence>
<dbReference type="OrthoDB" id="4367035at2759"/>
<reference evidence="1" key="1">
    <citation type="submission" date="2022-11" db="EMBL/GenBank/DDBJ databases">
        <authorList>
            <person name="Petersen C."/>
        </authorList>
    </citation>
    <scope>NUCLEOTIDE SEQUENCE</scope>
    <source>
        <strain evidence="1">IBT 20477</strain>
    </source>
</reference>
<dbReference type="EMBL" id="JAPQKQ010000009">
    <property type="protein sequence ID" value="KAJ5181488.1"/>
    <property type="molecule type" value="Genomic_DNA"/>
</dbReference>
<accession>A0A9W9INT5</accession>
<dbReference type="Proteomes" id="UP001150942">
    <property type="component" value="Unassembled WGS sequence"/>
</dbReference>